<keyword evidence="1" id="KW-1133">Transmembrane helix</keyword>
<reference evidence="2" key="1">
    <citation type="submission" date="2023-02" db="EMBL/GenBank/DDBJ databases">
        <title>Complete genome sequence of Lactobacillus curvatus CACC879 isolated from Pig feces.</title>
        <authorList>
            <person name="Park S."/>
            <person name="Park M.A."/>
            <person name="Kim D.-H."/>
            <person name="Kim Y."/>
        </authorList>
    </citation>
    <scope>NUCLEOTIDE SEQUENCE</scope>
    <source>
        <strain evidence="2">CACC879</strain>
    </source>
</reference>
<keyword evidence="1" id="KW-0472">Membrane</keyword>
<organism evidence="2 3">
    <name type="scientific">Latilactobacillus curvatus</name>
    <name type="common">Lactobacillus curvatus</name>
    <dbReference type="NCBI Taxonomy" id="28038"/>
    <lineage>
        <taxon>Bacteria</taxon>
        <taxon>Bacillati</taxon>
        <taxon>Bacillota</taxon>
        <taxon>Bacilli</taxon>
        <taxon>Lactobacillales</taxon>
        <taxon>Lactobacillaceae</taxon>
        <taxon>Latilactobacillus</taxon>
    </lineage>
</organism>
<gene>
    <name evidence="2" type="ORF">PSR33_00220</name>
</gene>
<feature type="transmembrane region" description="Helical" evidence="1">
    <location>
        <begin position="36"/>
        <end position="57"/>
    </location>
</feature>
<keyword evidence="1" id="KW-0812">Transmembrane</keyword>
<accession>A0AAJ5RIL7</accession>
<sequence length="224" mass="26089">MKFKRKLYLTLTGLLLVLVLFTGIESFLEVKYNYIIPSYIPTIGLPIIFVAIILGVFKDTYDELVLFGIKLRNTQVAADEILVKYSEFQKSVGIFLKFNLAVLEKDGSFDNVTSSDSISQFLYSAKEVSKELDIDDLDIKRLRSIGKQKLFYAYEYELESYYHLPVRNYFELGSPEYVGGRYDLNLLSINFPEIKKLIDASNDYSRKDKLNHIFKRMKKDFEEL</sequence>
<evidence type="ECO:0000313" key="2">
    <source>
        <dbReference type="EMBL" id="WDC92000.1"/>
    </source>
</evidence>
<dbReference type="AlphaFoldDB" id="A0AAJ5RIL7"/>
<dbReference type="EMBL" id="CP117683">
    <property type="protein sequence ID" value="WDC92000.1"/>
    <property type="molecule type" value="Genomic_DNA"/>
</dbReference>
<name>A0AAJ5RIL7_LATCU</name>
<evidence type="ECO:0000256" key="1">
    <source>
        <dbReference type="SAM" id="Phobius"/>
    </source>
</evidence>
<evidence type="ECO:0000313" key="3">
    <source>
        <dbReference type="Proteomes" id="UP001215533"/>
    </source>
</evidence>
<proteinExistence type="predicted"/>
<dbReference type="RefSeq" id="WP_136904299.1">
    <property type="nucleotide sequence ID" value="NZ_JAHIAD010000004.1"/>
</dbReference>
<dbReference type="Proteomes" id="UP001215533">
    <property type="component" value="Chromosome"/>
</dbReference>
<protein>
    <submittedName>
        <fullName evidence="2">Uncharacterized protein</fullName>
    </submittedName>
</protein>